<name>A0ABX7G1A7_9GAMM</name>
<feature type="chain" id="PRO_5046680262" evidence="1">
    <location>
        <begin position="24"/>
        <end position="381"/>
    </location>
</feature>
<evidence type="ECO:0000256" key="1">
    <source>
        <dbReference type="SAM" id="SignalP"/>
    </source>
</evidence>
<proteinExistence type="predicted"/>
<dbReference type="RefSeq" id="WP_203324788.1">
    <property type="nucleotide sequence ID" value="NZ_CP069213.1"/>
</dbReference>
<reference evidence="2 3" key="1">
    <citation type="journal article" date="2012" name="Antonie Van Leeuwenhoek">
        <title>Shewanella litorisediminis sp. nov., a gammaproteobacterium isolated from a tidal flat sediment.</title>
        <authorList>
            <person name="Lee M.H."/>
            <person name="Yoon J.H."/>
        </authorList>
    </citation>
    <scope>NUCLEOTIDE SEQUENCE [LARGE SCALE GENOMIC DNA]</scope>
    <source>
        <strain evidence="2 3">SMK1-12</strain>
    </source>
</reference>
<accession>A0ABX7G1A7</accession>
<gene>
    <name evidence="2" type="ORF">JQC75_14690</name>
</gene>
<keyword evidence="3" id="KW-1185">Reference proteome</keyword>
<protein>
    <submittedName>
        <fullName evidence="2">Uncharacterized protein</fullName>
    </submittedName>
</protein>
<sequence length="381" mass="43031">MKCLQLMFLTILVTFIFNTQAQAGLTETMACDDCDYQNARAKALLFAPLQPCSQGLPGEQLFTQPLTDGSGSLENTACSLSKNVIFANVATGQSHKFIVTATTSGFDETQITVKDTYITTAEQGALERLFDFYDEYKQIDGHFTLIATQHSELQRVLASSPQYSSEDNNCDNHPIKYLQPKGQDEIHQAIKRDIFDRMGSQSWNDISQNTQWSGWTLNIAHPGGGASVHWNLVTNKVEAAYKFGDDNNMLWFEVLPYGEIDTENNKNLSLTFKIDDQISRVDGQKYAYIVNSVIYDTTHPNMGTFSDCAQRKLADMASEVETEKLSNDTDDYWDAHDQLGLETDYSTTYELCKTSIQAYTCHNENCKLQTVTWYEKCRFGF</sequence>
<dbReference type="EMBL" id="CP069213">
    <property type="protein sequence ID" value="QRH01096.1"/>
    <property type="molecule type" value="Genomic_DNA"/>
</dbReference>
<evidence type="ECO:0000313" key="3">
    <source>
        <dbReference type="Proteomes" id="UP000596252"/>
    </source>
</evidence>
<feature type="signal peptide" evidence="1">
    <location>
        <begin position="1"/>
        <end position="23"/>
    </location>
</feature>
<evidence type="ECO:0000313" key="2">
    <source>
        <dbReference type="EMBL" id="QRH01096.1"/>
    </source>
</evidence>
<organism evidence="2 3">
    <name type="scientific">Shewanella litorisediminis</name>
    <dbReference type="NCBI Taxonomy" id="1173586"/>
    <lineage>
        <taxon>Bacteria</taxon>
        <taxon>Pseudomonadati</taxon>
        <taxon>Pseudomonadota</taxon>
        <taxon>Gammaproteobacteria</taxon>
        <taxon>Alteromonadales</taxon>
        <taxon>Shewanellaceae</taxon>
        <taxon>Shewanella</taxon>
    </lineage>
</organism>
<dbReference type="Proteomes" id="UP000596252">
    <property type="component" value="Chromosome"/>
</dbReference>
<keyword evidence="1" id="KW-0732">Signal</keyword>